<dbReference type="AlphaFoldDB" id="A0A1J9RW29"/>
<evidence type="ECO:0000256" key="1">
    <source>
        <dbReference type="SAM" id="Phobius"/>
    </source>
</evidence>
<feature type="transmembrane region" description="Helical" evidence="1">
    <location>
        <begin position="404"/>
        <end position="425"/>
    </location>
</feature>
<feature type="transmembrane region" description="Helical" evidence="1">
    <location>
        <begin position="525"/>
        <end position="544"/>
    </location>
</feature>
<accession>A0A1J9RW29</accession>
<feature type="transmembrane region" description="Helical" evidence="1">
    <location>
        <begin position="445"/>
        <end position="467"/>
    </location>
</feature>
<dbReference type="GeneID" id="31020098"/>
<dbReference type="RefSeq" id="XP_020133087.1">
    <property type="nucleotide sequence ID" value="XM_020279834.1"/>
</dbReference>
<dbReference type="EMBL" id="MNUE01000009">
    <property type="protein sequence ID" value="OJD36827.1"/>
    <property type="molecule type" value="Genomic_DNA"/>
</dbReference>
<comment type="caution">
    <text evidence="2">The sequence shown here is derived from an EMBL/GenBank/DDBJ whole genome shotgun (WGS) entry which is preliminary data.</text>
</comment>
<reference evidence="2 3" key="1">
    <citation type="submission" date="2016-10" db="EMBL/GenBank/DDBJ databases">
        <title>Proteomics and genomics reveal pathogen-plant mechanisms compatible with a hemibiotrophic lifestyle of Diplodia corticola.</title>
        <authorList>
            <person name="Fernandes I."/>
            <person name="De Jonge R."/>
            <person name="Van De Peer Y."/>
            <person name="Devreese B."/>
            <person name="Alves A."/>
            <person name="Esteves A.C."/>
        </authorList>
    </citation>
    <scope>NUCLEOTIDE SEQUENCE [LARGE SCALE GENOMIC DNA]</scope>
    <source>
        <strain evidence="2 3">CBS 112549</strain>
    </source>
</reference>
<evidence type="ECO:0000313" key="3">
    <source>
        <dbReference type="Proteomes" id="UP000183809"/>
    </source>
</evidence>
<keyword evidence="1" id="KW-1133">Transmembrane helix</keyword>
<protein>
    <submittedName>
        <fullName evidence="2">Protein bli-3</fullName>
    </submittedName>
</protein>
<keyword evidence="1" id="KW-0472">Membrane</keyword>
<feature type="transmembrane region" description="Helical" evidence="1">
    <location>
        <begin position="370"/>
        <end position="392"/>
    </location>
</feature>
<proteinExistence type="predicted"/>
<keyword evidence="3" id="KW-1185">Reference proteome</keyword>
<organism evidence="2 3">
    <name type="scientific">Diplodia corticola</name>
    <dbReference type="NCBI Taxonomy" id="236234"/>
    <lineage>
        <taxon>Eukaryota</taxon>
        <taxon>Fungi</taxon>
        <taxon>Dikarya</taxon>
        <taxon>Ascomycota</taxon>
        <taxon>Pezizomycotina</taxon>
        <taxon>Dothideomycetes</taxon>
        <taxon>Dothideomycetes incertae sedis</taxon>
        <taxon>Botryosphaeriales</taxon>
        <taxon>Botryosphaeriaceae</taxon>
        <taxon>Diplodia</taxon>
    </lineage>
</organism>
<name>A0A1J9RW29_9PEZI</name>
<feature type="transmembrane region" description="Helical" evidence="1">
    <location>
        <begin position="290"/>
        <end position="309"/>
    </location>
</feature>
<gene>
    <name evidence="2" type="ORF">BKCO1_9000188</name>
</gene>
<evidence type="ECO:0000313" key="2">
    <source>
        <dbReference type="EMBL" id="OJD36827.1"/>
    </source>
</evidence>
<dbReference type="Proteomes" id="UP000183809">
    <property type="component" value="Unassembled WGS sequence"/>
</dbReference>
<dbReference type="OrthoDB" id="3525430at2759"/>
<feature type="transmembrane region" description="Helical" evidence="1">
    <location>
        <begin position="330"/>
        <end position="350"/>
    </location>
</feature>
<keyword evidence="1" id="KW-0812">Transmembrane</keyword>
<sequence length="565" mass="63527">MTGRTWLVDVGDANELQDLSPASLSEGYAAVDVALHAPKCLTGSVSAPSMEPFQHVMASCGFTSTTQHTGRADRPWEYREGLKSMVALDFETAGYDLTRGSIEYGDYFDKDCFCHAFSVDTEKEPCGAPGHLEWTQEQLWIHVTCGPTSPPSNWTNSLKVTGFRYIPIEDWHWPPRVMDLPSQVAGLVHHCATDACGLDSSGYCKVKRTVDRTCTCRSIDFATCGSACHTFETRIAYVKWLHNLCGQVQDWHGLPDDWRQLAAPTTLDMIPWKWSIRSSNDRGKRTSDQWTLRSFVFVNVATLLAALYYREAGIHPSSARFPRLRRLPYHSSWLSTGISIAALHLLANWVNAVLIQRTPGYEDTPVTQLVFFWCSMPRPAWLIFLLIGLQPFHAINFFAAKSSLFAEIILQALSAYYMLITVNYGRQHNFYLGGLEGAKGSQSAGFMYAGALLWLVVTAVALALSILATCRMTSDDGDCVWLGKGLENYWMHKSNRREGDRATMYGTLHVQGQHILDFPKRLAELYALLAMSALLLWLAQWVFWSGFLGFGSEQYVFKHRIWSCS</sequence>